<protein>
    <recommendedName>
        <fullName evidence="3">Lipocalin-like domain-containing protein</fullName>
    </recommendedName>
</protein>
<sequence length="130" mass="15146">MKKPLFYLLICFGFLACNHPDYKTKLIGKWNYVSYEYANKSLDKPLADITLQKPSIVFYQNGNAEIFSSGKVLSKGTYYLEDKIIRYEEVLPNGQKRKIPFLINELNDNELVFQTMDSETLIITAKKEKF</sequence>
<dbReference type="EMBL" id="JAEHFY010000007">
    <property type="protein sequence ID" value="MBK0382618.1"/>
    <property type="molecule type" value="Genomic_DNA"/>
</dbReference>
<reference evidence="1 2" key="1">
    <citation type="submission" date="2020-12" db="EMBL/GenBank/DDBJ databases">
        <title>Bacterial novel species Pedobacter sp. SD-b isolated from soil.</title>
        <authorList>
            <person name="Jung H.-Y."/>
        </authorList>
    </citation>
    <scope>NUCLEOTIDE SEQUENCE [LARGE SCALE GENOMIC DNA]</scope>
    <source>
        <strain evidence="1 2">SD-b</strain>
    </source>
</reference>
<evidence type="ECO:0000313" key="1">
    <source>
        <dbReference type="EMBL" id="MBK0382618.1"/>
    </source>
</evidence>
<proteinExistence type="predicted"/>
<accession>A0ABS1BIA4</accession>
<evidence type="ECO:0000313" key="2">
    <source>
        <dbReference type="Proteomes" id="UP000660024"/>
    </source>
</evidence>
<evidence type="ECO:0008006" key="3">
    <source>
        <dbReference type="Google" id="ProtNLM"/>
    </source>
</evidence>
<comment type="caution">
    <text evidence="1">The sequence shown here is derived from an EMBL/GenBank/DDBJ whole genome shotgun (WGS) entry which is preliminary data.</text>
</comment>
<gene>
    <name evidence="1" type="ORF">I5M32_06545</name>
</gene>
<dbReference type="RefSeq" id="WP_200585394.1">
    <property type="nucleotide sequence ID" value="NZ_JAEHFY010000007.1"/>
</dbReference>
<dbReference type="PROSITE" id="PS51257">
    <property type="entry name" value="PROKAR_LIPOPROTEIN"/>
    <property type="match status" value="1"/>
</dbReference>
<organism evidence="1 2">
    <name type="scientific">Pedobacter segetis</name>
    <dbReference type="NCBI Taxonomy" id="2793069"/>
    <lineage>
        <taxon>Bacteria</taxon>
        <taxon>Pseudomonadati</taxon>
        <taxon>Bacteroidota</taxon>
        <taxon>Sphingobacteriia</taxon>
        <taxon>Sphingobacteriales</taxon>
        <taxon>Sphingobacteriaceae</taxon>
        <taxon>Pedobacter</taxon>
    </lineage>
</organism>
<dbReference type="Proteomes" id="UP000660024">
    <property type="component" value="Unassembled WGS sequence"/>
</dbReference>
<name>A0ABS1BIA4_9SPHI</name>
<keyword evidence="2" id="KW-1185">Reference proteome</keyword>